<evidence type="ECO:0000313" key="3">
    <source>
        <dbReference type="EMBL" id="CAI5757096.1"/>
    </source>
</evidence>
<dbReference type="GO" id="GO:0046983">
    <property type="term" value="F:protein dimerization activity"/>
    <property type="evidence" value="ECO:0007669"/>
    <property type="project" value="InterPro"/>
</dbReference>
<dbReference type="Proteomes" id="UP001152885">
    <property type="component" value="Unassembled WGS sequence"/>
</dbReference>
<dbReference type="Pfam" id="PF00010">
    <property type="entry name" value="HLH"/>
    <property type="match status" value="1"/>
</dbReference>
<dbReference type="Gene3D" id="4.10.280.10">
    <property type="entry name" value="Helix-loop-helix DNA-binding domain"/>
    <property type="match status" value="1"/>
</dbReference>
<evidence type="ECO:0000256" key="1">
    <source>
        <dbReference type="SAM" id="MobiDB-lite"/>
    </source>
</evidence>
<evidence type="ECO:0000313" key="4">
    <source>
        <dbReference type="Proteomes" id="UP001152885"/>
    </source>
</evidence>
<dbReference type="SMART" id="SM00353">
    <property type="entry name" value="HLH"/>
    <property type="match status" value="1"/>
</dbReference>
<dbReference type="PROSITE" id="PS50888">
    <property type="entry name" value="BHLH"/>
    <property type="match status" value="1"/>
</dbReference>
<reference evidence="3" key="1">
    <citation type="submission" date="2022-12" db="EMBL/GenBank/DDBJ databases">
        <authorList>
            <person name="Brejova B."/>
        </authorList>
    </citation>
    <scope>NUCLEOTIDE SEQUENCE</scope>
</reference>
<dbReference type="CDD" id="cd11395">
    <property type="entry name" value="bHLHzip_SREBP_like"/>
    <property type="match status" value="1"/>
</dbReference>
<proteinExistence type="predicted"/>
<dbReference type="EMBL" id="CANTUO010000001">
    <property type="protein sequence ID" value="CAI5757096.1"/>
    <property type="molecule type" value="Genomic_DNA"/>
</dbReference>
<dbReference type="OrthoDB" id="2133190at2759"/>
<dbReference type="PANTHER" id="PTHR47336:SF3">
    <property type="entry name" value="SERINE-RICH PROTEIN TYE7"/>
    <property type="match status" value="1"/>
</dbReference>
<dbReference type="AlphaFoldDB" id="A0A9W4TU58"/>
<evidence type="ECO:0000259" key="2">
    <source>
        <dbReference type="PROSITE" id="PS50888"/>
    </source>
</evidence>
<organism evidence="3 4">
    <name type="scientific">Candida verbasci</name>
    <dbReference type="NCBI Taxonomy" id="1227364"/>
    <lineage>
        <taxon>Eukaryota</taxon>
        <taxon>Fungi</taxon>
        <taxon>Dikarya</taxon>
        <taxon>Ascomycota</taxon>
        <taxon>Saccharomycotina</taxon>
        <taxon>Pichiomycetes</taxon>
        <taxon>Debaryomycetaceae</taxon>
        <taxon>Candida/Lodderomyces clade</taxon>
        <taxon>Candida</taxon>
    </lineage>
</organism>
<protein>
    <recommendedName>
        <fullName evidence="2">BHLH domain-containing protein</fullName>
    </recommendedName>
</protein>
<feature type="domain" description="BHLH" evidence="2">
    <location>
        <begin position="199"/>
        <end position="269"/>
    </location>
</feature>
<dbReference type="InterPro" id="IPR052099">
    <property type="entry name" value="Regulatory_TF_Diverse"/>
</dbReference>
<accession>A0A9W4TU58</accession>
<dbReference type="SUPFAM" id="SSF47459">
    <property type="entry name" value="HLH, helix-loop-helix DNA-binding domain"/>
    <property type="match status" value="1"/>
</dbReference>
<dbReference type="PANTHER" id="PTHR47336">
    <property type="entry name" value="TRANSCRIPTION FACTOR HMS1-RELATED"/>
    <property type="match status" value="1"/>
</dbReference>
<comment type="caution">
    <text evidence="3">The sequence shown here is derived from an EMBL/GenBank/DDBJ whole genome shotgun (WGS) entry which is preliminary data.</text>
</comment>
<keyword evidence="4" id="KW-1185">Reference proteome</keyword>
<feature type="region of interest" description="Disordered" evidence="1">
    <location>
        <begin position="172"/>
        <end position="203"/>
    </location>
</feature>
<gene>
    <name evidence="3" type="ORF">CANVERA_P1613</name>
</gene>
<name>A0A9W4TU58_9ASCO</name>
<dbReference type="InterPro" id="IPR011598">
    <property type="entry name" value="bHLH_dom"/>
</dbReference>
<sequence>MNYQPPQYLSDPFFKQEYEVYSAPISPVNEYPVNFQEQQEWMNDFFIGSAPISQNNSPVDMNTTIPPNPVNFAPYVDNKNVETTLQASSTHSSSSQLFSGSELVSSNDTSLANSPDTLVCSSEITSNASNLCYPNITNKLNQQNQLDINSLENVFQTEDILKPEPPVVIKQEEGEQIQPQQQEPTKPKRRAPRKKLTDTQKKAHNKIEKKYRININAKIAGIQKIIPWVAFEKTAFETGENQTEQEAEKCNKLNKSMILEKATEYILHLQKTEQDILKENEKLKEKVLQLGGTI</sequence>
<dbReference type="InterPro" id="IPR036638">
    <property type="entry name" value="HLH_DNA-bd_sf"/>
</dbReference>